<dbReference type="GO" id="GO:0033585">
    <property type="term" value="P:L-phenylalanine biosynthetic process from chorismate via phenylpyruvate"/>
    <property type="evidence" value="ECO:0007669"/>
    <property type="project" value="TreeGrafter"/>
</dbReference>
<name>B3PC81_CELJU</name>
<keyword evidence="6" id="KW-0663">Pyridoxal phosphate</keyword>
<evidence type="ECO:0000313" key="10">
    <source>
        <dbReference type="EMBL" id="ACE82731.1"/>
    </source>
</evidence>
<dbReference type="InterPro" id="IPR004839">
    <property type="entry name" value="Aminotransferase_I/II_large"/>
</dbReference>
<comment type="cofactor">
    <cofactor evidence="1 7">
        <name>pyridoxal 5'-phosphate</name>
        <dbReference type="ChEBI" id="CHEBI:597326"/>
    </cofactor>
</comment>
<dbReference type="InterPro" id="IPR015422">
    <property type="entry name" value="PyrdxlP-dep_Trfase_small"/>
</dbReference>
<sequence>MVAGGHHQNTQQQGLQKASNLSQPGGIYPGLYHGGPDAYNRRLPVALNLRCHQSLVPIRLEPVMFETLKLLPADPILGLSMAYAKDTNPAKVDLGVGVYKNDEGQTPIMAAVAEAEKQRITRETTKAYTPPAGYPGANEAVTRLIYGEGHVAVLANRVRTIQTPGGCGALRVAAELIQRAKPGASIWVSTPTWANHIPLLGSAGLSLKEYPYYDYTSHSINLEAMLATLKTIPRGDLVLLHACCHNPSGADLSRAQWDQVADVLQERGVIPFVDMAYQGFGEGLDEDTYGLRLLASRLPEVVIATSFSKNFGLYRERAGSLSLVLADAAQADATNSQLLSVTRGLYSMPPAHGAALVDIILHSPELTALWQRELTSMRERIAGLRVDLVAALNGLQQQRDFSFIAQERGMFSFLGLNVEQVQKLRSEYSIYMTDNSRISVAGLRAQNIDYVARAVVAVL</sequence>
<dbReference type="AlphaFoldDB" id="B3PC81"/>
<evidence type="ECO:0000256" key="7">
    <source>
        <dbReference type="RuleBase" id="RU000481"/>
    </source>
</evidence>
<dbReference type="HOGENOM" id="CLU_032440_0_1_6"/>
<protein>
    <recommendedName>
        <fullName evidence="7">Aminotransferase</fullName>
        <ecNumber evidence="7">2.6.1.-</ecNumber>
    </recommendedName>
</protein>
<dbReference type="NCBIfam" id="NF006719">
    <property type="entry name" value="PRK09257.1"/>
    <property type="match status" value="1"/>
</dbReference>
<dbReference type="PRINTS" id="PR00799">
    <property type="entry name" value="TRANSAMINASE"/>
</dbReference>
<dbReference type="CDD" id="cd00609">
    <property type="entry name" value="AAT_like"/>
    <property type="match status" value="1"/>
</dbReference>
<dbReference type="GO" id="GO:0004838">
    <property type="term" value="F:L-tyrosine-2-oxoglutarate transaminase activity"/>
    <property type="evidence" value="ECO:0007669"/>
    <property type="project" value="TreeGrafter"/>
</dbReference>
<dbReference type="PANTHER" id="PTHR11879">
    <property type="entry name" value="ASPARTATE AMINOTRANSFERASE"/>
    <property type="match status" value="1"/>
</dbReference>
<evidence type="ECO:0000313" key="11">
    <source>
        <dbReference type="Proteomes" id="UP000001036"/>
    </source>
</evidence>
<dbReference type="STRING" id="498211.CJA_2895"/>
<dbReference type="InterPro" id="IPR000796">
    <property type="entry name" value="Asp_trans"/>
</dbReference>
<feature type="compositionally biased region" description="Polar residues" evidence="8">
    <location>
        <begin position="7"/>
        <end position="20"/>
    </location>
</feature>
<keyword evidence="11" id="KW-1185">Reference proteome</keyword>
<evidence type="ECO:0000256" key="5">
    <source>
        <dbReference type="ARBA" id="ARBA00022679"/>
    </source>
</evidence>
<dbReference type="EC" id="2.6.1.-" evidence="7"/>
<feature type="domain" description="Aminotransferase class I/classII large" evidence="9">
    <location>
        <begin position="91"/>
        <end position="454"/>
    </location>
</feature>
<dbReference type="InterPro" id="IPR004838">
    <property type="entry name" value="NHTrfase_class1_PyrdxlP-BS"/>
</dbReference>
<dbReference type="FunFam" id="3.40.640.10:FF:000066">
    <property type="entry name" value="Aspartate aminotransferase"/>
    <property type="match status" value="1"/>
</dbReference>
<proteinExistence type="inferred from homology"/>
<dbReference type="GO" id="GO:0004069">
    <property type="term" value="F:L-aspartate:2-oxoglutarate aminotransferase activity"/>
    <property type="evidence" value="ECO:0007669"/>
    <property type="project" value="TreeGrafter"/>
</dbReference>
<reference evidence="10 11" key="1">
    <citation type="journal article" date="2008" name="J. Bacteriol.">
        <title>Insights into plant cell wall degradation from the genome sequence of the soil bacterium Cellvibrio japonicus.</title>
        <authorList>
            <person name="Deboy R.T."/>
            <person name="Mongodin E.F."/>
            <person name="Fouts D.E."/>
            <person name="Tailford L.E."/>
            <person name="Khouri H."/>
            <person name="Emerson J.B."/>
            <person name="Mohamoud Y."/>
            <person name="Watkins K."/>
            <person name="Henrissat B."/>
            <person name="Gilbert H.J."/>
            <person name="Nelson K.E."/>
        </authorList>
    </citation>
    <scope>NUCLEOTIDE SEQUENCE [LARGE SCALE GENOMIC DNA]</scope>
    <source>
        <strain evidence="10 11">Ueda107</strain>
    </source>
</reference>
<dbReference type="GO" id="GO:0005829">
    <property type="term" value="C:cytosol"/>
    <property type="evidence" value="ECO:0007669"/>
    <property type="project" value="TreeGrafter"/>
</dbReference>
<dbReference type="InterPro" id="IPR015424">
    <property type="entry name" value="PyrdxlP-dep_Trfase"/>
</dbReference>
<dbReference type="Proteomes" id="UP000001036">
    <property type="component" value="Chromosome"/>
</dbReference>
<dbReference type="InterPro" id="IPR015421">
    <property type="entry name" value="PyrdxlP-dep_Trfase_major"/>
</dbReference>
<gene>
    <name evidence="10" type="primary">maspC</name>
    <name evidence="10" type="ordered locus">CJA_2895</name>
</gene>
<dbReference type="Pfam" id="PF00155">
    <property type="entry name" value="Aminotran_1_2"/>
    <property type="match status" value="1"/>
</dbReference>
<accession>B3PC81</accession>
<evidence type="ECO:0000256" key="4">
    <source>
        <dbReference type="ARBA" id="ARBA00022576"/>
    </source>
</evidence>
<comment type="similarity">
    <text evidence="2 7">Belongs to the class-I pyridoxal-phosphate-dependent aminotransferase family.</text>
</comment>
<evidence type="ECO:0000256" key="6">
    <source>
        <dbReference type="ARBA" id="ARBA00022898"/>
    </source>
</evidence>
<keyword evidence="5 7" id="KW-0808">Transferase</keyword>
<dbReference type="PROSITE" id="PS00105">
    <property type="entry name" value="AA_TRANSFER_CLASS_1"/>
    <property type="match status" value="1"/>
</dbReference>
<dbReference type="GO" id="GO:0030170">
    <property type="term" value="F:pyridoxal phosphate binding"/>
    <property type="evidence" value="ECO:0007669"/>
    <property type="project" value="InterPro"/>
</dbReference>
<dbReference type="Gene3D" id="3.40.640.10">
    <property type="entry name" value="Type I PLP-dependent aspartate aminotransferase-like (Major domain)"/>
    <property type="match status" value="1"/>
</dbReference>
<evidence type="ECO:0000256" key="3">
    <source>
        <dbReference type="ARBA" id="ARBA00011738"/>
    </source>
</evidence>
<dbReference type="PANTHER" id="PTHR11879:SF22">
    <property type="entry name" value="ASPARTATE AMINOTRANSFERASE, MITOCHONDRIAL"/>
    <property type="match status" value="1"/>
</dbReference>
<dbReference type="GO" id="GO:0042802">
    <property type="term" value="F:identical protein binding"/>
    <property type="evidence" value="ECO:0007669"/>
    <property type="project" value="TreeGrafter"/>
</dbReference>
<dbReference type="EMBL" id="CP000934">
    <property type="protein sequence ID" value="ACE82731.1"/>
    <property type="molecule type" value="Genomic_DNA"/>
</dbReference>
<evidence type="ECO:0000259" key="9">
    <source>
        <dbReference type="Pfam" id="PF00155"/>
    </source>
</evidence>
<dbReference type="KEGG" id="cja:CJA_2895"/>
<dbReference type="Gene3D" id="3.90.1150.10">
    <property type="entry name" value="Aspartate Aminotransferase, domain 1"/>
    <property type="match status" value="1"/>
</dbReference>
<dbReference type="SUPFAM" id="SSF53383">
    <property type="entry name" value="PLP-dependent transferases"/>
    <property type="match status" value="1"/>
</dbReference>
<evidence type="ECO:0000256" key="1">
    <source>
        <dbReference type="ARBA" id="ARBA00001933"/>
    </source>
</evidence>
<evidence type="ECO:0000256" key="2">
    <source>
        <dbReference type="ARBA" id="ARBA00007441"/>
    </source>
</evidence>
<comment type="subunit">
    <text evidence="3">Homodimer.</text>
</comment>
<organism evidence="10 11">
    <name type="scientific">Cellvibrio japonicus (strain Ueda107)</name>
    <name type="common">Pseudomonas fluorescens subsp. cellulosa</name>
    <dbReference type="NCBI Taxonomy" id="498211"/>
    <lineage>
        <taxon>Bacteria</taxon>
        <taxon>Pseudomonadati</taxon>
        <taxon>Pseudomonadota</taxon>
        <taxon>Gammaproteobacteria</taxon>
        <taxon>Cellvibrionales</taxon>
        <taxon>Cellvibrionaceae</taxon>
        <taxon>Cellvibrio</taxon>
    </lineage>
</organism>
<evidence type="ECO:0000256" key="8">
    <source>
        <dbReference type="SAM" id="MobiDB-lite"/>
    </source>
</evidence>
<feature type="region of interest" description="Disordered" evidence="8">
    <location>
        <begin position="1"/>
        <end position="20"/>
    </location>
</feature>
<keyword evidence="4 7" id="KW-0032">Aminotransferase</keyword>
<dbReference type="eggNOG" id="COG1448">
    <property type="taxonomic scope" value="Bacteria"/>
</dbReference>